<dbReference type="EMBL" id="CP023738">
    <property type="protein sequence ID" value="ATQ70686.1"/>
    <property type="molecule type" value="Genomic_DNA"/>
</dbReference>
<dbReference type="RefSeq" id="WP_003612391.1">
    <property type="nucleotide sequence ID" value="NZ_ADVE02000002.1"/>
</dbReference>
<organism evidence="3 4">
    <name type="scientific">Methylosinus trichosporium (strain ATCC 35070 / NCIMB 11131 / UNIQEM 75 / OB3b)</name>
    <dbReference type="NCBI Taxonomy" id="595536"/>
    <lineage>
        <taxon>Bacteria</taxon>
        <taxon>Pseudomonadati</taxon>
        <taxon>Pseudomonadota</taxon>
        <taxon>Alphaproteobacteria</taxon>
        <taxon>Hyphomicrobiales</taxon>
        <taxon>Methylocystaceae</taxon>
        <taxon>Methylosinus</taxon>
    </lineage>
</organism>
<dbReference type="CDD" id="cd03801">
    <property type="entry name" value="GT4_PimA-like"/>
    <property type="match status" value="1"/>
</dbReference>
<gene>
    <name evidence="3" type="ORF">CQW49_22170</name>
</gene>
<dbReference type="PANTHER" id="PTHR46401">
    <property type="entry name" value="GLYCOSYLTRANSFERASE WBBK-RELATED"/>
    <property type="match status" value="1"/>
</dbReference>
<dbReference type="GO" id="GO:0009103">
    <property type="term" value="P:lipopolysaccharide biosynthetic process"/>
    <property type="evidence" value="ECO:0007669"/>
    <property type="project" value="TreeGrafter"/>
</dbReference>
<evidence type="ECO:0000259" key="2">
    <source>
        <dbReference type="Pfam" id="PF13439"/>
    </source>
</evidence>
<dbReference type="AlphaFoldDB" id="A0A2D2D6Q3"/>
<evidence type="ECO:0000256" key="1">
    <source>
        <dbReference type="ARBA" id="ARBA00022679"/>
    </source>
</evidence>
<dbReference type="Pfam" id="PF13692">
    <property type="entry name" value="Glyco_trans_1_4"/>
    <property type="match status" value="1"/>
</dbReference>
<dbReference type="GO" id="GO:0016757">
    <property type="term" value="F:glycosyltransferase activity"/>
    <property type="evidence" value="ECO:0007669"/>
    <property type="project" value="TreeGrafter"/>
</dbReference>
<keyword evidence="4" id="KW-1185">Reference proteome</keyword>
<dbReference type="STRING" id="595536.GCA_000178815_00273"/>
<reference evidence="4" key="1">
    <citation type="submission" date="2017-10" db="EMBL/GenBank/DDBJ databases">
        <title>Completed PacBio SMRT sequence of Methylosinus trichosporium OB3b reveals presence of a third large plasmid.</title>
        <authorList>
            <person name="Charles T.C."/>
            <person name="Lynch M.D.J."/>
            <person name="Heil J.R."/>
            <person name="Cheng J."/>
        </authorList>
    </citation>
    <scope>NUCLEOTIDE SEQUENCE [LARGE SCALE GENOMIC DNA]</scope>
    <source>
        <strain evidence="4">OB3b</strain>
        <plasmid evidence="4">pob3b1</plasmid>
    </source>
</reference>
<protein>
    <submittedName>
        <fullName evidence="3">Glycosyl transferase family 1</fullName>
    </submittedName>
</protein>
<accession>A0A2D2D6Q3</accession>
<proteinExistence type="predicted"/>
<dbReference type="SUPFAM" id="SSF53756">
    <property type="entry name" value="UDP-Glycosyltransferase/glycogen phosphorylase"/>
    <property type="match status" value="1"/>
</dbReference>
<dbReference type="PANTHER" id="PTHR46401:SF2">
    <property type="entry name" value="GLYCOSYLTRANSFERASE WBBK-RELATED"/>
    <property type="match status" value="1"/>
</dbReference>
<dbReference type="Pfam" id="PF13439">
    <property type="entry name" value="Glyco_transf_4"/>
    <property type="match status" value="1"/>
</dbReference>
<geneLocation type="plasmid" evidence="4">
    <name>pob3b1</name>
</geneLocation>
<evidence type="ECO:0000313" key="3">
    <source>
        <dbReference type="EMBL" id="ATQ70686.1"/>
    </source>
</evidence>
<evidence type="ECO:0000313" key="4">
    <source>
        <dbReference type="Proteomes" id="UP000230709"/>
    </source>
</evidence>
<sequence length="352" mass="36510">MTGIVFAIPGDISTRSGGYEYDRRVLAGLAERGVEAARCALPPTFPAPSADDVARVIEAIARHRRAGDVLLIDGLAYGALPEAAVRALGPRIVALCHHPLSLESGLVPERAAALLESERRALSLAAHVIVTSAHTRALLVRDFGLAPETISVAPPGVDPAPRARGSGAPTSLLVVGAVIPRKAHDVLVEALGGLVDLDWRLRIVGSLSHAPDAARALETQIAAKGLEPRIELSGEIASEKLAEVYDQADLFVSASRYEGYGMALAEAMAHGLPIIASTGGAAAETVPEGAALKCRPGDVVALRDALREAIGEPALRLGLAEASWRAGQGLPRWDETARVVARVTAEVGASGA</sequence>
<dbReference type="Gene3D" id="3.40.50.2000">
    <property type="entry name" value="Glycogen Phosphorylase B"/>
    <property type="match status" value="2"/>
</dbReference>
<name>A0A2D2D6Q3_METT3</name>
<feature type="domain" description="Glycosyltransferase subfamily 4-like N-terminal" evidence="2">
    <location>
        <begin position="38"/>
        <end position="159"/>
    </location>
</feature>
<keyword evidence="1 3" id="KW-0808">Transferase</keyword>
<dbReference type="InterPro" id="IPR028098">
    <property type="entry name" value="Glyco_trans_4-like_N"/>
</dbReference>
<keyword evidence="3" id="KW-0614">Plasmid</keyword>
<dbReference type="Proteomes" id="UP000230709">
    <property type="component" value="Plasmid pOB3b1"/>
</dbReference>
<dbReference type="KEGG" id="mtw:CQW49_22170"/>